<sequence length="132" mass="14727">AQPCGHARRFIYSDDEGTCYCTECARVADLEAENADLREQLREANVEASRLEMIVRNQDYTHQEEAVPGQVALGFHADVLRLLGVESSAQATDKIRRLTDALLAINESDVRHSTRAWMRAVVRRALAETGGE</sequence>
<dbReference type="AlphaFoldDB" id="A0A0F8YQ58"/>
<feature type="coiled-coil region" evidence="1">
    <location>
        <begin position="27"/>
        <end position="54"/>
    </location>
</feature>
<feature type="non-terminal residue" evidence="2">
    <location>
        <position position="1"/>
    </location>
</feature>
<accession>A0A0F8YQ58</accession>
<gene>
    <name evidence="2" type="ORF">LCGC14_3066030</name>
</gene>
<reference evidence="2" key="1">
    <citation type="journal article" date="2015" name="Nature">
        <title>Complex archaea that bridge the gap between prokaryotes and eukaryotes.</title>
        <authorList>
            <person name="Spang A."/>
            <person name="Saw J.H."/>
            <person name="Jorgensen S.L."/>
            <person name="Zaremba-Niedzwiedzka K."/>
            <person name="Martijn J."/>
            <person name="Lind A.E."/>
            <person name="van Eijk R."/>
            <person name="Schleper C."/>
            <person name="Guy L."/>
            <person name="Ettema T.J."/>
        </authorList>
    </citation>
    <scope>NUCLEOTIDE SEQUENCE</scope>
</reference>
<dbReference type="EMBL" id="LAZR01065072">
    <property type="protein sequence ID" value="KKK56284.1"/>
    <property type="molecule type" value="Genomic_DNA"/>
</dbReference>
<keyword evidence="1" id="KW-0175">Coiled coil</keyword>
<evidence type="ECO:0000256" key="1">
    <source>
        <dbReference type="SAM" id="Coils"/>
    </source>
</evidence>
<evidence type="ECO:0000313" key="2">
    <source>
        <dbReference type="EMBL" id="KKK56284.1"/>
    </source>
</evidence>
<name>A0A0F8YQ58_9ZZZZ</name>
<comment type="caution">
    <text evidence="2">The sequence shown here is derived from an EMBL/GenBank/DDBJ whole genome shotgun (WGS) entry which is preliminary data.</text>
</comment>
<proteinExistence type="predicted"/>
<protein>
    <submittedName>
        <fullName evidence="2">Uncharacterized protein</fullName>
    </submittedName>
</protein>
<organism evidence="2">
    <name type="scientific">marine sediment metagenome</name>
    <dbReference type="NCBI Taxonomy" id="412755"/>
    <lineage>
        <taxon>unclassified sequences</taxon>
        <taxon>metagenomes</taxon>
        <taxon>ecological metagenomes</taxon>
    </lineage>
</organism>